<dbReference type="Proteomes" id="UP000217277">
    <property type="component" value="Chromosome I"/>
</dbReference>
<dbReference type="EMBL" id="CP011011">
    <property type="protein sequence ID" value="ATC80799.1"/>
    <property type="molecule type" value="Genomic_DNA"/>
</dbReference>
<evidence type="ECO:0000313" key="2">
    <source>
        <dbReference type="Proteomes" id="UP000217277"/>
    </source>
</evidence>
<name>A0ACA8DS82_9GAMM</name>
<protein>
    <submittedName>
        <fullName evidence="1">Ribosome-associated protein</fullName>
    </submittedName>
</protein>
<gene>
    <name evidence="1" type="primary">ybcJ</name>
    <name evidence="1" type="ORF">PAGA_a0201</name>
</gene>
<evidence type="ECO:0000313" key="1">
    <source>
        <dbReference type="EMBL" id="ATC80799.1"/>
    </source>
</evidence>
<organism evidence="1 2">
    <name type="scientific">Pseudoalteromonas agarivorans DSM 14585</name>
    <dbReference type="NCBI Taxonomy" id="1312369"/>
    <lineage>
        <taxon>Bacteria</taxon>
        <taxon>Pseudomonadati</taxon>
        <taxon>Pseudomonadota</taxon>
        <taxon>Gammaproteobacteria</taxon>
        <taxon>Alteromonadales</taxon>
        <taxon>Pseudoalteromonadaceae</taxon>
        <taxon>Pseudoalteromonas</taxon>
    </lineage>
</organism>
<reference evidence="1" key="1">
    <citation type="submission" date="2015-03" db="EMBL/GenBank/DDBJ databases">
        <authorList>
            <person name="Xie B.-B."/>
            <person name="Rong J.-C."/>
            <person name="Qin Q.-L."/>
            <person name="Zhang Y.-Z."/>
        </authorList>
    </citation>
    <scope>NUCLEOTIDE SEQUENCE</scope>
    <source>
        <strain evidence="1">DSM 14585</strain>
    </source>
</reference>
<keyword evidence="2" id="KW-1185">Reference proteome</keyword>
<accession>A0ACA8DS82</accession>
<sequence>MQAFILAAYAPPTEITMSEEYIEIELEEEPIELCKLLKVLDLVEGGGQAKNLIAQGYVGVNHEICTIKRKKLYSGDVLEFDGELFQLTLSEDATPVERPVATTQPQPEKTPNETAQKPAKNKRKRTKKPKVDENTGRRPISFG</sequence>
<proteinExistence type="predicted"/>